<proteinExistence type="predicted"/>
<dbReference type="PROSITE" id="PS51257">
    <property type="entry name" value="PROKAR_LIPOPROTEIN"/>
    <property type="match status" value="1"/>
</dbReference>
<sequence>MKQTSLKTFSYALLLGSAVLLTGCQTQSNNVLTFTPPAPTAQFNTANQRVVVNVVSQDQRNTATIASYTERGSMKHLTSSPEVSQLFQQVIQQGLNSKGFRIASGVNSNSNIVVRITDFNAQVTEGNLKYKIDSKVNIVVEVQGSKGTFSKSFGATNSQEGVFGVNNEGIQKIINKSFQDVVTKFYNDNEISNALLGLSN</sequence>
<organism evidence="2 4">
    <name type="scientific">Testudinibacter aquarius</name>
    <dbReference type="NCBI Taxonomy" id="1524974"/>
    <lineage>
        <taxon>Bacteria</taxon>
        <taxon>Pseudomonadati</taxon>
        <taxon>Pseudomonadota</taxon>
        <taxon>Gammaproteobacteria</taxon>
        <taxon>Pasteurellales</taxon>
        <taxon>Pasteurellaceae</taxon>
        <taxon>Testudinibacter</taxon>
    </lineage>
</organism>
<reference evidence="3 5" key="2">
    <citation type="submission" date="2019-05" db="EMBL/GenBank/DDBJ databases">
        <title>Pasteurellaceae isolates from reptiles.</title>
        <authorList>
            <person name="Bojesen A.M."/>
            <person name="Lund E."/>
        </authorList>
    </citation>
    <scope>NUCLEOTIDE SEQUENCE [LARGE SCALE GENOMIC DNA]</scope>
    <source>
        <strain evidence="3 5">ELNT2x</strain>
    </source>
</reference>
<accession>A0A4V2W1N8</accession>
<name>A0A4V2W1N8_9PAST</name>
<protein>
    <submittedName>
        <fullName evidence="2">Putative lipoprotein</fullName>
    </submittedName>
</protein>
<feature type="signal peptide" evidence="1">
    <location>
        <begin position="1"/>
        <end position="28"/>
    </location>
</feature>
<dbReference type="InterPro" id="IPR005619">
    <property type="entry name" value="Uncharacterised_YajG"/>
</dbReference>
<dbReference type="Pfam" id="PF03923">
    <property type="entry name" value="Lipoprotein_16"/>
    <property type="match status" value="1"/>
</dbReference>
<dbReference type="AlphaFoldDB" id="A0A4V2W1N8"/>
<keyword evidence="2" id="KW-0449">Lipoprotein</keyword>
<reference evidence="2 4" key="1">
    <citation type="submission" date="2019-03" db="EMBL/GenBank/DDBJ databases">
        <title>Genomic Encyclopedia of Type Strains, Phase IV (KMG-IV): sequencing the most valuable type-strain genomes for metagenomic binning, comparative biology and taxonomic classification.</title>
        <authorList>
            <person name="Goeker M."/>
        </authorList>
    </citation>
    <scope>NUCLEOTIDE SEQUENCE [LARGE SCALE GENOMIC DNA]</scope>
    <source>
        <strain evidence="2 4">DSM 28140</strain>
    </source>
</reference>
<evidence type="ECO:0000313" key="5">
    <source>
        <dbReference type="Proteomes" id="UP000305526"/>
    </source>
</evidence>
<keyword evidence="5" id="KW-1185">Reference proteome</keyword>
<feature type="chain" id="PRO_5020820170" evidence="1">
    <location>
        <begin position="29"/>
        <end position="200"/>
    </location>
</feature>
<dbReference type="Proteomes" id="UP000305526">
    <property type="component" value="Unassembled WGS sequence"/>
</dbReference>
<dbReference type="RefSeq" id="WP_132967748.1">
    <property type="nucleotide sequence ID" value="NZ_LEKL01000028.1"/>
</dbReference>
<evidence type="ECO:0000313" key="2">
    <source>
        <dbReference type="EMBL" id="TCV84819.1"/>
    </source>
</evidence>
<dbReference type="EMBL" id="VDGV01000032">
    <property type="protein sequence ID" value="TNG92347.1"/>
    <property type="molecule type" value="Genomic_DNA"/>
</dbReference>
<evidence type="ECO:0000313" key="4">
    <source>
        <dbReference type="Proteomes" id="UP000294619"/>
    </source>
</evidence>
<evidence type="ECO:0000313" key="3">
    <source>
        <dbReference type="EMBL" id="TNG92347.1"/>
    </source>
</evidence>
<evidence type="ECO:0000256" key="1">
    <source>
        <dbReference type="SAM" id="SignalP"/>
    </source>
</evidence>
<comment type="caution">
    <text evidence="2">The sequence shown here is derived from an EMBL/GenBank/DDBJ whole genome shotgun (WGS) entry which is preliminary data.</text>
</comment>
<dbReference type="EMBL" id="SMCP01000010">
    <property type="protein sequence ID" value="TCV84819.1"/>
    <property type="molecule type" value="Genomic_DNA"/>
</dbReference>
<dbReference type="Proteomes" id="UP000294619">
    <property type="component" value="Unassembled WGS sequence"/>
</dbReference>
<gene>
    <name evidence="2" type="ORF">EDC16_11050</name>
    <name evidence="3" type="ORF">FHQ21_04770</name>
</gene>
<keyword evidence="1" id="KW-0732">Signal</keyword>